<feature type="transmembrane region" description="Helical" evidence="1">
    <location>
        <begin position="28"/>
        <end position="47"/>
    </location>
</feature>
<protein>
    <submittedName>
        <fullName evidence="2">Uncharacterized protein</fullName>
    </submittedName>
</protein>
<evidence type="ECO:0000256" key="1">
    <source>
        <dbReference type="SAM" id="Phobius"/>
    </source>
</evidence>
<keyword evidence="1" id="KW-0472">Membrane</keyword>
<evidence type="ECO:0000313" key="2">
    <source>
        <dbReference type="EMBL" id="MED6246316.1"/>
    </source>
</evidence>
<dbReference type="EMBL" id="JAHUTI010042618">
    <property type="protein sequence ID" value="MED6246316.1"/>
    <property type="molecule type" value="Genomic_DNA"/>
</dbReference>
<keyword evidence="1" id="KW-1133">Transmembrane helix</keyword>
<reference evidence="2 3" key="1">
    <citation type="submission" date="2021-07" db="EMBL/GenBank/DDBJ databases">
        <authorList>
            <person name="Palmer J.M."/>
        </authorList>
    </citation>
    <scope>NUCLEOTIDE SEQUENCE [LARGE SCALE GENOMIC DNA]</scope>
    <source>
        <strain evidence="2 3">AT_MEX2019</strain>
        <tissue evidence="2">Muscle</tissue>
    </source>
</reference>
<proteinExistence type="predicted"/>
<keyword evidence="1" id="KW-0812">Transmembrane</keyword>
<dbReference type="Proteomes" id="UP001345963">
    <property type="component" value="Unassembled WGS sequence"/>
</dbReference>
<organism evidence="2 3">
    <name type="scientific">Ataeniobius toweri</name>
    <dbReference type="NCBI Taxonomy" id="208326"/>
    <lineage>
        <taxon>Eukaryota</taxon>
        <taxon>Metazoa</taxon>
        <taxon>Chordata</taxon>
        <taxon>Craniata</taxon>
        <taxon>Vertebrata</taxon>
        <taxon>Euteleostomi</taxon>
        <taxon>Actinopterygii</taxon>
        <taxon>Neopterygii</taxon>
        <taxon>Teleostei</taxon>
        <taxon>Neoteleostei</taxon>
        <taxon>Acanthomorphata</taxon>
        <taxon>Ovalentaria</taxon>
        <taxon>Atherinomorphae</taxon>
        <taxon>Cyprinodontiformes</taxon>
        <taxon>Goodeidae</taxon>
        <taxon>Ataeniobius</taxon>
    </lineage>
</organism>
<accession>A0ABU7B8M8</accession>
<name>A0ABU7B8M8_9TELE</name>
<keyword evidence="3" id="KW-1185">Reference proteome</keyword>
<gene>
    <name evidence="2" type="ORF">ATANTOWER_015825</name>
</gene>
<sequence length="114" mass="12836">MFVHTACCCYSYVEYPVGVTMVRCVSGYIQFFFCTGCCLYASFPILADNKCLTRNHNGLVIISKSAVLNAAFFPGFTCDLQNVVKIFFLSHQGREKTHPGPHTHLPPCLQWYLS</sequence>
<comment type="caution">
    <text evidence="2">The sequence shown here is derived from an EMBL/GenBank/DDBJ whole genome shotgun (WGS) entry which is preliminary data.</text>
</comment>
<evidence type="ECO:0000313" key="3">
    <source>
        <dbReference type="Proteomes" id="UP001345963"/>
    </source>
</evidence>